<evidence type="ECO:0000259" key="3">
    <source>
        <dbReference type="Pfam" id="PF20266"/>
    </source>
</evidence>
<feature type="domain" description="Mab-21-like HhH/H2TH-like" evidence="3">
    <location>
        <begin position="205"/>
        <end position="300"/>
    </location>
</feature>
<keyword evidence="5" id="KW-1185">Reference proteome</keyword>
<reference evidence="4" key="1">
    <citation type="submission" date="2018-11" db="EMBL/GenBank/DDBJ databases">
        <authorList>
            <person name="Alioto T."/>
            <person name="Alioto T."/>
        </authorList>
    </citation>
    <scope>NUCLEOTIDE SEQUENCE</scope>
</reference>
<dbReference type="Gene3D" id="1.10.1410.40">
    <property type="match status" value="1"/>
</dbReference>
<dbReference type="InterPro" id="IPR024810">
    <property type="entry name" value="MAB21L/cGLR"/>
</dbReference>
<comment type="similarity">
    <text evidence="1">Belongs to the mab-21 family.</text>
</comment>
<evidence type="ECO:0008006" key="6">
    <source>
        <dbReference type="Google" id="ProtNLM"/>
    </source>
</evidence>
<evidence type="ECO:0000313" key="4">
    <source>
        <dbReference type="EMBL" id="VDI34354.1"/>
    </source>
</evidence>
<sequence>MMSNVRDNLQCADHWTIITSGSHGEGLVMRGSDLDLMHVCKIAEVCEDTQIDFKPYITYFTIEEEDTQTGFPQLCLRYHTGPFVFKNCVEEIKGRFYLSNVTFKQQFINKIYPTIHGPCLSDKHGFFDFACCLRCKSWVTQSKQWIIRSNNSWPGNDVKESIIKHGVLFVPIGVKGSTKEELEWRISFSVGEKLLIYTFTHTQLQCYALMKILLKDVIAADVNCRDLLCSYFLKTLVFWVSEELPTSIWKPANLIFCFLRCFHRLLYCVKFSVCPHYFIPENNLFENKIKGRARDTLLNKLYILNSYGWQCIIFSDQIPSYHRLSSYRNKEPSCLNVSILKKLFTFINYNADCFLNPDIKLENRVHMVLPILSSKIKYLYLYYMSKFCSKSSHFPAYTNKFGNKSTYKQYNTCVSTLLQNTRHDAVSGWLMLASFFYGTKQYNLALDILKYSLSKCSPEKLNLAANCSSFKREVLNLNLFRNMPYDQLSKFMMVNLLDIPINSILIPTELMIEVEENLIPPVVYVHALRFLCHYHLMNTAGCCNSLRDLQLTIEKDYFIGHAYGKSVSYNILGINFQL</sequence>
<dbReference type="SMART" id="SM01265">
    <property type="entry name" value="Mab-21"/>
    <property type="match status" value="1"/>
</dbReference>
<evidence type="ECO:0000259" key="2">
    <source>
        <dbReference type="Pfam" id="PF03281"/>
    </source>
</evidence>
<dbReference type="InterPro" id="IPR046903">
    <property type="entry name" value="Mab-21-like_nuc_Trfase"/>
</dbReference>
<dbReference type="Pfam" id="PF20266">
    <property type="entry name" value="Mab-21_C"/>
    <property type="match status" value="1"/>
</dbReference>
<dbReference type="Proteomes" id="UP000596742">
    <property type="component" value="Unassembled WGS sequence"/>
</dbReference>
<feature type="domain" description="Mab-21-like nucleotidyltransferase" evidence="2">
    <location>
        <begin position="128"/>
        <end position="196"/>
    </location>
</feature>
<dbReference type="Pfam" id="PF03281">
    <property type="entry name" value="Mab-21"/>
    <property type="match status" value="1"/>
</dbReference>
<evidence type="ECO:0000256" key="1">
    <source>
        <dbReference type="ARBA" id="ARBA00008307"/>
    </source>
</evidence>
<evidence type="ECO:0000313" key="5">
    <source>
        <dbReference type="Proteomes" id="UP000596742"/>
    </source>
</evidence>
<dbReference type="PANTHER" id="PTHR10656:SF69">
    <property type="entry name" value="MAB-21-LIKE HHH_H2TH-LIKE DOMAIN-CONTAINING PROTEIN"/>
    <property type="match status" value="1"/>
</dbReference>
<dbReference type="OrthoDB" id="5988859at2759"/>
<accession>A0A8B6EGR6</accession>
<protein>
    <recommendedName>
        <fullName evidence="6">Mab-21-like HhH/H2TH-like domain-containing protein</fullName>
    </recommendedName>
</protein>
<dbReference type="AlphaFoldDB" id="A0A8B6EGR6"/>
<proteinExistence type="inferred from homology"/>
<gene>
    <name evidence="4" type="ORF">MGAL_10B032818</name>
</gene>
<comment type="caution">
    <text evidence="4">The sequence shown here is derived from an EMBL/GenBank/DDBJ whole genome shotgun (WGS) entry which is preliminary data.</text>
</comment>
<dbReference type="PANTHER" id="PTHR10656">
    <property type="entry name" value="CELL FATE DETERMINING PROTEIN MAB21-RELATED"/>
    <property type="match status" value="1"/>
</dbReference>
<name>A0A8B6EGR6_MYTGA</name>
<organism evidence="4 5">
    <name type="scientific">Mytilus galloprovincialis</name>
    <name type="common">Mediterranean mussel</name>
    <dbReference type="NCBI Taxonomy" id="29158"/>
    <lineage>
        <taxon>Eukaryota</taxon>
        <taxon>Metazoa</taxon>
        <taxon>Spiralia</taxon>
        <taxon>Lophotrochozoa</taxon>
        <taxon>Mollusca</taxon>
        <taxon>Bivalvia</taxon>
        <taxon>Autobranchia</taxon>
        <taxon>Pteriomorphia</taxon>
        <taxon>Mytilida</taxon>
        <taxon>Mytiloidea</taxon>
        <taxon>Mytilidae</taxon>
        <taxon>Mytilinae</taxon>
        <taxon>Mytilus</taxon>
    </lineage>
</organism>
<dbReference type="InterPro" id="IPR046906">
    <property type="entry name" value="Mab-21_HhH/H2TH-like"/>
</dbReference>
<dbReference type="EMBL" id="UYJE01005142">
    <property type="protein sequence ID" value="VDI34354.1"/>
    <property type="molecule type" value="Genomic_DNA"/>
</dbReference>